<reference evidence="1" key="1">
    <citation type="submission" date="2023-06" db="EMBL/GenBank/DDBJ databases">
        <title>Genome-scale phylogeny and comparative genomics of the fungal order Sordariales.</title>
        <authorList>
            <consortium name="Lawrence Berkeley National Laboratory"/>
            <person name="Hensen N."/>
            <person name="Bonometti L."/>
            <person name="Westerberg I."/>
            <person name="Brannstrom I.O."/>
            <person name="Guillou S."/>
            <person name="Cros-Aarteil S."/>
            <person name="Calhoun S."/>
            <person name="Haridas S."/>
            <person name="Kuo A."/>
            <person name="Mondo S."/>
            <person name="Pangilinan J."/>
            <person name="Riley R."/>
            <person name="LaButti K."/>
            <person name="Andreopoulos B."/>
            <person name="Lipzen A."/>
            <person name="Chen C."/>
            <person name="Yanf M."/>
            <person name="Daum C."/>
            <person name="Ng V."/>
            <person name="Clum A."/>
            <person name="Steindorff A."/>
            <person name="Ohm R."/>
            <person name="Martin F."/>
            <person name="Silar P."/>
            <person name="Natvig D."/>
            <person name="Lalanne C."/>
            <person name="Gautier V."/>
            <person name="Ament-velasquez S.L."/>
            <person name="Kruys A."/>
            <person name="Hutchinson M.I."/>
            <person name="Powell A.J."/>
            <person name="Barry K."/>
            <person name="Miller A.N."/>
            <person name="Grigoriev I.V."/>
            <person name="Debuchy R."/>
            <person name="Gladieux P."/>
            <person name="Thoren M.H."/>
            <person name="Johannesson H."/>
        </authorList>
    </citation>
    <scope>NUCLEOTIDE SEQUENCE</scope>
    <source>
        <strain evidence="1">SMH3391-2</strain>
    </source>
</reference>
<dbReference type="AlphaFoldDB" id="A0AA40CEW1"/>
<sequence>MADTIITPPSTISLRLPSKYSTSTTLTTSPSPSPPLEWLHGTWSVTHSTLSMWRAARNVRITYTPLEPAPATPKSSSTPRPRLGDMVAYEASSGKGGVKRIAGVDTATTGDDTSVWDWRGKGWMFVLSSHWEVLGWGERPLSDGQTERWAVTWFAATKFTKEGLDIYSDRREGGSKETVEEIIAALKTLGAKPLVELCERDMVPVEIVLPWKET</sequence>
<organism evidence="1 2">
    <name type="scientific">Bombardia bombarda</name>
    <dbReference type="NCBI Taxonomy" id="252184"/>
    <lineage>
        <taxon>Eukaryota</taxon>
        <taxon>Fungi</taxon>
        <taxon>Dikarya</taxon>
        <taxon>Ascomycota</taxon>
        <taxon>Pezizomycotina</taxon>
        <taxon>Sordariomycetes</taxon>
        <taxon>Sordariomycetidae</taxon>
        <taxon>Sordariales</taxon>
        <taxon>Lasiosphaeriaceae</taxon>
        <taxon>Bombardia</taxon>
    </lineage>
</organism>
<comment type="caution">
    <text evidence="1">The sequence shown here is derived from an EMBL/GenBank/DDBJ whole genome shotgun (WGS) entry which is preliminary data.</text>
</comment>
<dbReference type="EMBL" id="JAULSR010000001">
    <property type="protein sequence ID" value="KAK0634868.1"/>
    <property type="molecule type" value="Genomic_DNA"/>
</dbReference>
<keyword evidence="2" id="KW-1185">Reference proteome</keyword>
<gene>
    <name evidence="1" type="ORF">B0T17DRAFT_20416</name>
</gene>
<accession>A0AA40CEW1</accession>
<dbReference type="Proteomes" id="UP001174934">
    <property type="component" value="Unassembled WGS sequence"/>
</dbReference>
<evidence type="ECO:0000313" key="1">
    <source>
        <dbReference type="EMBL" id="KAK0634868.1"/>
    </source>
</evidence>
<proteinExistence type="predicted"/>
<evidence type="ECO:0000313" key="2">
    <source>
        <dbReference type="Proteomes" id="UP001174934"/>
    </source>
</evidence>
<name>A0AA40CEW1_9PEZI</name>
<protein>
    <submittedName>
        <fullName evidence="1">Uncharacterized protein</fullName>
    </submittedName>
</protein>